<reference evidence="1" key="1">
    <citation type="submission" date="2021-06" db="EMBL/GenBank/DDBJ databases">
        <authorList>
            <person name="Kallberg Y."/>
            <person name="Tangrot J."/>
            <person name="Rosling A."/>
        </authorList>
    </citation>
    <scope>NUCLEOTIDE SEQUENCE</scope>
    <source>
        <strain evidence="1">MA461A</strain>
    </source>
</reference>
<name>A0ACA9KIV1_9GLOM</name>
<evidence type="ECO:0000313" key="1">
    <source>
        <dbReference type="EMBL" id="CAG8476301.1"/>
    </source>
</evidence>
<protein>
    <submittedName>
        <fullName evidence="1">12162_t:CDS:1</fullName>
    </submittedName>
</protein>
<sequence>MEEFCSMFIVFKSSLISEKDQMKVKHQNAYPNYEYRPKKKTQRHPHRFNALPNKKSNLPDEDITQIAKSAIKSAMLNSNPSYLPQFITSEVSQPPPLSPPPSFILEEEFLNYSTTAD</sequence>
<dbReference type="Proteomes" id="UP000789920">
    <property type="component" value="Unassembled WGS sequence"/>
</dbReference>
<gene>
    <name evidence="1" type="ORF">RPERSI_LOCUS788</name>
</gene>
<comment type="caution">
    <text evidence="1">The sequence shown here is derived from an EMBL/GenBank/DDBJ whole genome shotgun (WGS) entry which is preliminary data.</text>
</comment>
<accession>A0ACA9KIV1</accession>
<keyword evidence="2" id="KW-1185">Reference proteome</keyword>
<proteinExistence type="predicted"/>
<dbReference type="EMBL" id="CAJVQC010000636">
    <property type="protein sequence ID" value="CAG8476301.1"/>
    <property type="molecule type" value="Genomic_DNA"/>
</dbReference>
<evidence type="ECO:0000313" key="2">
    <source>
        <dbReference type="Proteomes" id="UP000789920"/>
    </source>
</evidence>
<organism evidence="1 2">
    <name type="scientific">Racocetra persica</name>
    <dbReference type="NCBI Taxonomy" id="160502"/>
    <lineage>
        <taxon>Eukaryota</taxon>
        <taxon>Fungi</taxon>
        <taxon>Fungi incertae sedis</taxon>
        <taxon>Mucoromycota</taxon>
        <taxon>Glomeromycotina</taxon>
        <taxon>Glomeromycetes</taxon>
        <taxon>Diversisporales</taxon>
        <taxon>Gigasporaceae</taxon>
        <taxon>Racocetra</taxon>
    </lineage>
</organism>